<comment type="caution">
    <text evidence="2">The sequence shown here is derived from an EMBL/GenBank/DDBJ whole genome shotgun (WGS) entry which is preliminary data.</text>
</comment>
<feature type="region of interest" description="Disordered" evidence="1">
    <location>
        <begin position="54"/>
        <end position="138"/>
    </location>
</feature>
<accession>A0A0F9A891</accession>
<evidence type="ECO:0000256" key="1">
    <source>
        <dbReference type="SAM" id="MobiDB-lite"/>
    </source>
</evidence>
<dbReference type="AlphaFoldDB" id="A0A0F9A891"/>
<feature type="non-terminal residue" evidence="2">
    <location>
        <position position="1"/>
    </location>
</feature>
<reference evidence="2" key="1">
    <citation type="journal article" date="2015" name="Nature">
        <title>Complex archaea that bridge the gap between prokaryotes and eukaryotes.</title>
        <authorList>
            <person name="Spang A."/>
            <person name="Saw J.H."/>
            <person name="Jorgensen S.L."/>
            <person name="Zaremba-Niedzwiedzka K."/>
            <person name="Martijn J."/>
            <person name="Lind A.E."/>
            <person name="van Eijk R."/>
            <person name="Schleper C."/>
            <person name="Guy L."/>
            <person name="Ettema T.J."/>
        </authorList>
    </citation>
    <scope>NUCLEOTIDE SEQUENCE</scope>
</reference>
<dbReference type="EMBL" id="LAZR01044014">
    <property type="protein sequence ID" value="KKL05680.1"/>
    <property type="molecule type" value="Genomic_DNA"/>
</dbReference>
<gene>
    <name evidence="2" type="ORF">LCGC14_2603620</name>
</gene>
<organism evidence="2">
    <name type="scientific">marine sediment metagenome</name>
    <dbReference type="NCBI Taxonomy" id="412755"/>
    <lineage>
        <taxon>unclassified sequences</taxon>
        <taxon>metagenomes</taxon>
        <taxon>ecological metagenomes</taxon>
    </lineage>
</organism>
<feature type="compositionally biased region" description="Polar residues" evidence="1">
    <location>
        <begin position="190"/>
        <end position="200"/>
    </location>
</feature>
<feature type="region of interest" description="Disordered" evidence="1">
    <location>
        <begin position="168"/>
        <end position="200"/>
    </location>
</feature>
<sequence>NGIAYQRPPLVPRTSVIGSFLWPTPTEHVKHNRQTKSAQGGTPLSLAVRVWPTPQAHDTQKGDANRVGRFGTSHGGRDLTDWVQMWPTPMPSDVEGGRTTKGKSRQNETGLRKAVQRWPTPTATERENDTTATPSEKSLRRYQDGEIKRVRKTRSPTLTTAVKMLPTPTARDYRSPGTPERLARAKQESSRGQPLTETVGGQLNPTWVEWLMGFPLGWTALEPSETL</sequence>
<proteinExistence type="predicted"/>
<name>A0A0F9A891_9ZZZZ</name>
<protein>
    <submittedName>
        <fullName evidence="2">Uncharacterized protein</fullName>
    </submittedName>
</protein>
<evidence type="ECO:0000313" key="2">
    <source>
        <dbReference type="EMBL" id="KKL05680.1"/>
    </source>
</evidence>